<evidence type="ECO:0000256" key="1">
    <source>
        <dbReference type="ARBA" id="ARBA00008455"/>
    </source>
</evidence>
<evidence type="ECO:0000256" key="4">
    <source>
        <dbReference type="ARBA" id="ARBA00022801"/>
    </source>
</evidence>
<dbReference type="Pfam" id="PF00112">
    <property type="entry name" value="Peptidase_C1"/>
    <property type="match status" value="1"/>
</dbReference>
<dbReference type="FunFam" id="3.90.70.10:FF:000031">
    <property type="entry name" value="Cathepsin B"/>
    <property type="match status" value="1"/>
</dbReference>
<protein>
    <recommendedName>
        <fullName evidence="8">Peptidase C1A papain C-terminal domain-containing protein</fullName>
    </recommendedName>
</protein>
<dbReference type="GeneID" id="9811583"/>
<keyword evidence="3" id="KW-0732">Signal</keyword>
<feature type="domain" description="Peptidase C1A papain C-terminal" evidence="8">
    <location>
        <begin position="114"/>
        <end position="365"/>
    </location>
</feature>
<evidence type="ECO:0000256" key="2">
    <source>
        <dbReference type="ARBA" id="ARBA00022670"/>
    </source>
</evidence>
<comment type="caution">
    <text evidence="9">The sequence shown here is derived from an EMBL/GenBank/DDBJ whole genome shotgun (WGS) entry which is preliminary data.</text>
</comment>
<dbReference type="GO" id="GO:0006508">
    <property type="term" value="P:proteolysis"/>
    <property type="evidence" value="ECO:0007669"/>
    <property type="project" value="UniProtKB-KW"/>
</dbReference>
<evidence type="ECO:0000256" key="7">
    <source>
        <dbReference type="ARBA" id="ARBA00023157"/>
    </source>
</evidence>
<gene>
    <name evidence="9" type="ORF">GCK72_018160</name>
</gene>
<evidence type="ECO:0000259" key="8">
    <source>
        <dbReference type="SMART" id="SM00645"/>
    </source>
</evidence>
<keyword evidence="7" id="KW-1015">Disulfide bond</keyword>
<organism evidence="9 10">
    <name type="scientific">Caenorhabditis remanei</name>
    <name type="common">Caenorhabditis vulgaris</name>
    <dbReference type="NCBI Taxonomy" id="31234"/>
    <lineage>
        <taxon>Eukaryota</taxon>
        <taxon>Metazoa</taxon>
        <taxon>Ecdysozoa</taxon>
        <taxon>Nematoda</taxon>
        <taxon>Chromadorea</taxon>
        <taxon>Rhabditida</taxon>
        <taxon>Rhabditina</taxon>
        <taxon>Rhabditomorpha</taxon>
        <taxon>Rhabditoidea</taxon>
        <taxon>Rhabditidae</taxon>
        <taxon>Peloderinae</taxon>
        <taxon>Caenorhabditis</taxon>
    </lineage>
</organism>
<dbReference type="InterPro" id="IPR013128">
    <property type="entry name" value="Peptidase_C1A"/>
</dbReference>
<sequence>MSCDDGRIQVKVKEACILKTVIAALLVGLVAVNAYNVEVKHGDSIPLEAQMLRGQDLVDYVNKQQTSFKAKLGSYFSSYPDTIKKQLMGAKMIEIPDEYRVFEMTHPEVLDAAIPDSFDSRAQWPNCPSISKIRDQSSCGSCWAVSAAETISDRICIASNGKTQLSISADDINACCGMVCGNGCNGGYPIEAWRHYVKKGYVTGGSYQEKTGCKPYPYPPCEHHVNGTHYKPCPSNMYPTDKCERSCQAGYALTYTQDLHFGQSAYAVSKKVTEIQKEIMTHGPVEVAFSVYEDFEHYSGGVYVHTAGASLGGHAVKMLGWGVDNGTPYWLCANSWNEDWGENGYFRIIRGVNECGIESGVVGGIPKL</sequence>
<dbReference type="AlphaFoldDB" id="A0A6A5G9U8"/>
<dbReference type="PROSITE" id="PS00639">
    <property type="entry name" value="THIOL_PROTEASE_HIS"/>
    <property type="match status" value="1"/>
</dbReference>
<dbReference type="GO" id="GO:0008234">
    <property type="term" value="F:cysteine-type peptidase activity"/>
    <property type="evidence" value="ECO:0007669"/>
    <property type="project" value="UniProtKB-KW"/>
</dbReference>
<accession>A0A6A5G9U8</accession>
<evidence type="ECO:0000313" key="9">
    <source>
        <dbReference type="EMBL" id="KAF1751606.1"/>
    </source>
</evidence>
<dbReference type="PROSITE" id="PS00640">
    <property type="entry name" value="THIOL_PROTEASE_ASN"/>
    <property type="match status" value="1"/>
</dbReference>
<dbReference type="Gene3D" id="3.90.70.10">
    <property type="entry name" value="Cysteine proteinases"/>
    <property type="match status" value="1"/>
</dbReference>
<dbReference type="InterPro" id="IPR000668">
    <property type="entry name" value="Peptidase_C1A_C"/>
</dbReference>
<dbReference type="InterPro" id="IPR025660">
    <property type="entry name" value="Pept_his_AS"/>
</dbReference>
<dbReference type="InterPro" id="IPR038765">
    <property type="entry name" value="Papain-like_cys_pep_sf"/>
</dbReference>
<keyword evidence="2" id="KW-0645">Protease</keyword>
<dbReference type="SMART" id="SM00645">
    <property type="entry name" value="Pept_C1"/>
    <property type="match status" value="1"/>
</dbReference>
<dbReference type="SUPFAM" id="SSF54001">
    <property type="entry name" value="Cysteine proteinases"/>
    <property type="match status" value="1"/>
</dbReference>
<evidence type="ECO:0000256" key="3">
    <source>
        <dbReference type="ARBA" id="ARBA00022729"/>
    </source>
</evidence>
<keyword evidence="5" id="KW-0788">Thiol protease</keyword>
<keyword evidence="4" id="KW-0378">Hydrolase</keyword>
<dbReference type="InterPro" id="IPR025661">
    <property type="entry name" value="Pept_asp_AS"/>
</dbReference>
<dbReference type="KEGG" id="crq:GCK72_018160"/>
<dbReference type="PANTHER" id="PTHR12411">
    <property type="entry name" value="CYSTEINE PROTEASE FAMILY C1-RELATED"/>
    <property type="match status" value="1"/>
</dbReference>
<evidence type="ECO:0000256" key="5">
    <source>
        <dbReference type="ARBA" id="ARBA00022807"/>
    </source>
</evidence>
<comment type="similarity">
    <text evidence="1">Belongs to the peptidase C1 family.</text>
</comment>
<dbReference type="CDD" id="cd02620">
    <property type="entry name" value="Peptidase_C1A_CathepsinB"/>
    <property type="match status" value="1"/>
</dbReference>
<dbReference type="Proteomes" id="UP000483820">
    <property type="component" value="Chromosome V"/>
</dbReference>
<evidence type="ECO:0000256" key="6">
    <source>
        <dbReference type="ARBA" id="ARBA00023145"/>
    </source>
</evidence>
<evidence type="ECO:0000313" key="10">
    <source>
        <dbReference type="Proteomes" id="UP000483820"/>
    </source>
</evidence>
<dbReference type="InterPro" id="IPR000169">
    <property type="entry name" value="Pept_cys_AS"/>
</dbReference>
<keyword evidence="6" id="KW-0865">Zymogen</keyword>
<dbReference type="PROSITE" id="PS00139">
    <property type="entry name" value="THIOL_PROTEASE_CYS"/>
    <property type="match status" value="1"/>
</dbReference>
<proteinExistence type="inferred from homology"/>
<dbReference type="EMBL" id="WUAV01000005">
    <property type="protein sequence ID" value="KAF1751606.1"/>
    <property type="molecule type" value="Genomic_DNA"/>
</dbReference>
<dbReference type="PRINTS" id="PR00705">
    <property type="entry name" value="PAPAIN"/>
</dbReference>
<dbReference type="CTD" id="9811583"/>
<dbReference type="RefSeq" id="XP_053581336.1">
    <property type="nucleotide sequence ID" value="XM_053732423.1"/>
</dbReference>
<reference evidence="9 10" key="1">
    <citation type="submission" date="2019-12" db="EMBL/GenBank/DDBJ databases">
        <title>Chromosome-level assembly of the Caenorhabditis remanei genome.</title>
        <authorList>
            <person name="Teterina A.A."/>
            <person name="Willis J.H."/>
            <person name="Phillips P.C."/>
        </authorList>
    </citation>
    <scope>NUCLEOTIDE SEQUENCE [LARGE SCALE GENOMIC DNA]</scope>
    <source>
        <strain evidence="9 10">PX506</strain>
        <tissue evidence="9">Whole organism</tissue>
    </source>
</reference>
<name>A0A6A5G9U8_CAERE</name>